<evidence type="ECO:0000313" key="2">
    <source>
        <dbReference type="Proteomes" id="UP001165960"/>
    </source>
</evidence>
<reference evidence="1" key="1">
    <citation type="submission" date="2022-04" db="EMBL/GenBank/DDBJ databases">
        <title>Genome of the entomopathogenic fungus Entomophthora muscae.</title>
        <authorList>
            <person name="Elya C."/>
            <person name="Lovett B.R."/>
            <person name="Lee E."/>
            <person name="Macias A.M."/>
            <person name="Hajek A.E."/>
            <person name="De Bivort B.L."/>
            <person name="Kasson M.T."/>
            <person name="De Fine Licht H.H."/>
            <person name="Stajich J.E."/>
        </authorList>
    </citation>
    <scope>NUCLEOTIDE SEQUENCE</scope>
    <source>
        <strain evidence="1">Berkeley</strain>
    </source>
</reference>
<dbReference type="Proteomes" id="UP001165960">
    <property type="component" value="Unassembled WGS sequence"/>
</dbReference>
<accession>A0ACC2S939</accession>
<keyword evidence="2" id="KW-1185">Reference proteome</keyword>
<protein>
    <submittedName>
        <fullName evidence="1">Uncharacterized protein</fullName>
    </submittedName>
</protein>
<organism evidence="1 2">
    <name type="scientific">Entomophthora muscae</name>
    <dbReference type="NCBI Taxonomy" id="34485"/>
    <lineage>
        <taxon>Eukaryota</taxon>
        <taxon>Fungi</taxon>
        <taxon>Fungi incertae sedis</taxon>
        <taxon>Zoopagomycota</taxon>
        <taxon>Entomophthoromycotina</taxon>
        <taxon>Entomophthoromycetes</taxon>
        <taxon>Entomophthorales</taxon>
        <taxon>Entomophthoraceae</taxon>
        <taxon>Entomophthora</taxon>
    </lineage>
</organism>
<gene>
    <name evidence="1" type="ORF">DSO57_1007583</name>
</gene>
<comment type="caution">
    <text evidence="1">The sequence shown here is derived from an EMBL/GenBank/DDBJ whole genome shotgun (WGS) entry which is preliminary data.</text>
</comment>
<name>A0ACC2S939_9FUNG</name>
<dbReference type="EMBL" id="QTSX02005702">
    <property type="protein sequence ID" value="KAJ9058906.1"/>
    <property type="molecule type" value="Genomic_DNA"/>
</dbReference>
<evidence type="ECO:0000313" key="1">
    <source>
        <dbReference type="EMBL" id="KAJ9058906.1"/>
    </source>
</evidence>
<proteinExistence type="predicted"/>
<sequence>MSGRNGRSYEAHTKELSRRDRSVSPRDDRRYSKHSEYRTDRAESSSRLSRDREYSKSHRREKERSKSPKKSKKKKSKKSKKKSRSESSSEDSEDEEKRPDQAGGGYSNVDNPFNDVNLTSKFKWAKKERKDIKSGLSRKELERRENERKEEARLELEKLNRRRQEREEELEFREQEQMRLQREADLVQLGDWEAREDEFHLEQAKRRAEIRIKDRRAKAIDVLAINLKLAYEGDDDEEHPLEISLDEPYTVFNTLSLPEADDLKKDIQLYLSLEREEVNKQFWTDMMVVCEAKLEELRSASLHLPSRIPLQILEQIDQMLSAKTLPELNNLQLQIIAKLNSNLPIDTDYWEQTLKAITVWKAKVRLRAHHEIVLSKRLDQLRSRQLEEAQQDCAVTLHSQQPEPNPEMNQCELIPKDPSMGPGTVPSSHHTRADKGLPLLNPASDLQQLLAGRKEVQSGRRAARPERLEEAPPAQDVGASAQDFAARLFRQEKEDQQAKATGDELDIDEEIFDLEVHLDAQPLAHSNKYQPRKPMYFNRVHTGYEWNKYNQTHYDGDNPPPKVVQGYKFHIFYPGLLKDPETDRVPTPTYRLEPDPLSPDTQVLRFSAGPPYQDIAFRIVRREWEYSHKKGFKSAFINHTLYLYFHFKRHYYRR</sequence>